<evidence type="ECO:0000256" key="3">
    <source>
        <dbReference type="ARBA" id="ARBA00022723"/>
    </source>
</evidence>
<reference evidence="13" key="1">
    <citation type="submission" date="2016-06" db="EMBL/GenBank/DDBJ databases">
        <authorList>
            <person name="Varghese N."/>
        </authorList>
    </citation>
    <scope>NUCLEOTIDE SEQUENCE [LARGE SCALE GENOMIC DNA]</scope>
    <source>
        <strain evidence="13">DSM 45344</strain>
    </source>
</reference>
<organism evidence="12 13">
    <name type="scientific">Micromonospora krabiensis</name>
    <dbReference type="NCBI Taxonomy" id="307121"/>
    <lineage>
        <taxon>Bacteria</taxon>
        <taxon>Bacillati</taxon>
        <taxon>Actinomycetota</taxon>
        <taxon>Actinomycetes</taxon>
        <taxon>Micromonosporales</taxon>
        <taxon>Micromonosporaceae</taxon>
        <taxon>Micromonospora</taxon>
    </lineage>
</organism>
<comment type="pathway">
    <text evidence="9">Antibiotic biosynthesis; mycinamicin biosynthesis.</text>
</comment>
<dbReference type="FunFam" id="1.10.630.10:FF:000018">
    <property type="entry name" value="Cytochrome P450 monooxygenase"/>
    <property type="match status" value="1"/>
</dbReference>
<dbReference type="PRINTS" id="PR00359">
    <property type="entry name" value="BP450"/>
</dbReference>
<keyword evidence="5 10" id="KW-0560">Oxidoreductase</keyword>
<dbReference type="InterPro" id="IPR001128">
    <property type="entry name" value="Cyt_P450"/>
</dbReference>
<dbReference type="STRING" id="307121.GA0070620_0112"/>
<dbReference type="PROSITE" id="PS00086">
    <property type="entry name" value="CYTOCHROME_P450"/>
    <property type="match status" value="1"/>
</dbReference>
<dbReference type="InterPro" id="IPR002397">
    <property type="entry name" value="Cyt_P450_B"/>
</dbReference>
<evidence type="ECO:0000256" key="7">
    <source>
        <dbReference type="ARBA" id="ARBA00023033"/>
    </source>
</evidence>
<dbReference type="PANTHER" id="PTHR46696">
    <property type="entry name" value="P450, PUTATIVE (EUROFUNG)-RELATED"/>
    <property type="match status" value="1"/>
</dbReference>
<comment type="similarity">
    <text evidence="1 10">Belongs to the cytochrome P450 family.</text>
</comment>
<keyword evidence="2 10" id="KW-0349">Heme</keyword>
<dbReference type="GO" id="GO:0008395">
    <property type="term" value="F:steroid hydroxylase activity"/>
    <property type="evidence" value="ECO:0007669"/>
    <property type="project" value="TreeGrafter"/>
</dbReference>
<proteinExistence type="inferred from homology"/>
<dbReference type="GO" id="GO:0005506">
    <property type="term" value="F:iron ion binding"/>
    <property type="evidence" value="ECO:0007669"/>
    <property type="project" value="InterPro"/>
</dbReference>
<dbReference type="GO" id="GO:0006707">
    <property type="term" value="P:cholesterol catabolic process"/>
    <property type="evidence" value="ECO:0007669"/>
    <property type="project" value="TreeGrafter"/>
</dbReference>
<dbReference type="OrthoDB" id="4133219at2"/>
<evidence type="ECO:0000256" key="4">
    <source>
        <dbReference type="ARBA" id="ARBA00022857"/>
    </source>
</evidence>
<dbReference type="AlphaFoldDB" id="A0A1C3MWI6"/>
<dbReference type="InterPro" id="IPR036396">
    <property type="entry name" value="Cyt_P450_sf"/>
</dbReference>
<keyword evidence="13" id="KW-1185">Reference proteome</keyword>
<dbReference type="PATRIC" id="fig|307121.4.peg.119"/>
<dbReference type="SUPFAM" id="SSF48264">
    <property type="entry name" value="Cytochrome P450"/>
    <property type="match status" value="1"/>
</dbReference>
<dbReference type="GO" id="GO:0036199">
    <property type="term" value="F:cholest-4-en-3-one 26-monooxygenase activity"/>
    <property type="evidence" value="ECO:0007669"/>
    <property type="project" value="TreeGrafter"/>
</dbReference>
<dbReference type="Gene3D" id="1.10.630.10">
    <property type="entry name" value="Cytochrome P450"/>
    <property type="match status" value="1"/>
</dbReference>
<protein>
    <submittedName>
        <fullName evidence="12">Cytochrome P450</fullName>
    </submittedName>
</protein>
<evidence type="ECO:0000313" key="13">
    <source>
        <dbReference type="Proteomes" id="UP000199393"/>
    </source>
</evidence>
<evidence type="ECO:0000256" key="5">
    <source>
        <dbReference type="ARBA" id="ARBA00023002"/>
    </source>
</evidence>
<evidence type="ECO:0000256" key="6">
    <source>
        <dbReference type="ARBA" id="ARBA00023004"/>
    </source>
</evidence>
<dbReference type="Pfam" id="PF00067">
    <property type="entry name" value="p450"/>
    <property type="match status" value="1"/>
</dbReference>
<evidence type="ECO:0000256" key="2">
    <source>
        <dbReference type="ARBA" id="ARBA00022617"/>
    </source>
</evidence>
<keyword evidence="4" id="KW-0521">NADP</keyword>
<dbReference type="RefSeq" id="WP_091587415.1">
    <property type="nucleotide sequence ID" value="NZ_JBHRWG010000002.1"/>
</dbReference>
<sequence>MTHSVGPDAGPDLSLDSDDPPRPPTGVGDGRALGAWLDIMRASHPVWRDPLTGSAHVFRYHDLLHVLSTPEVYGSDFTGVMPPSDPSAPNFAEGVLTMIDPPRHGKLRRLVSQAFTPRVITALEPRIIQLTKELLDTVADQDEFDLVAVMAHPLPVIVIAEMLGIPAEDRELFRAWGEALLSTNYELETGEVPDNSALPPDVVAQLTEMRDYLLRHVDLHRRNPRDNLTSRLAFAEVDGDRLSDQEIVSFLNFLLLAGHLTTSLLMGNSLLCFVEAPEAELAARANRALIPGAIEEVLRFKPPVVMQARLTTMDTVLAGVELPARTPVMGWPMSGNRDERQYTSPSTFDITRNPNPHLTFGHGIHFCIGAPLGRMEARSVLNELFDRYRSIEIGEPRYYDRSPDVFGVKALPVTVKRS</sequence>
<evidence type="ECO:0000256" key="1">
    <source>
        <dbReference type="ARBA" id="ARBA00010617"/>
    </source>
</evidence>
<gene>
    <name evidence="12" type="ORF">GA0070620_0112</name>
</gene>
<keyword evidence="3 10" id="KW-0479">Metal-binding</keyword>
<name>A0A1C3MWI6_9ACTN</name>
<dbReference type="PANTHER" id="PTHR46696:SF4">
    <property type="entry name" value="BIOTIN BIOSYNTHESIS CYTOCHROME P450"/>
    <property type="match status" value="1"/>
</dbReference>
<dbReference type="GO" id="GO:0020037">
    <property type="term" value="F:heme binding"/>
    <property type="evidence" value="ECO:0007669"/>
    <property type="project" value="InterPro"/>
</dbReference>
<evidence type="ECO:0000256" key="8">
    <source>
        <dbReference type="ARBA" id="ARBA00023194"/>
    </source>
</evidence>
<dbReference type="CDD" id="cd11032">
    <property type="entry name" value="P450_EryK-like"/>
    <property type="match status" value="1"/>
</dbReference>
<keyword evidence="7 10" id="KW-0503">Monooxygenase</keyword>
<dbReference type="EMBL" id="LT598496">
    <property type="protein sequence ID" value="SBV24680.1"/>
    <property type="molecule type" value="Genomic_DNA"/>
</dbReference>
<keyword evidence="8" id="KW-0045">Antibiotic biosynthesis</keyword>
<dbReference type="GO" id="GO:0017000">
    <property type="term" value="P:antibiotic biosynthetic process"/>
    <property type="evidence" value="ECO:0007669"/>
    <property type="project" value="UniProtKB-KW"/>
</dbReference>
<accession>A0A1C3MWI6</accession>
<evidence type="ECO:0000256" key="11">
    <source>
        <dbReference type="SAM" id="MobiDB-lite"/>
    </source>
</evidence>
<evidence type="ECO:0000256" key="9">
    <source>
        <dbReference type="ARBA" id="ARBA00060683"/>
    </source>
</evidence>
<dbReference type="InterPro" id="IPR017972">
    <property type="entry name" value="Cyt_P450_CS"/>
</dbReference>
<evidence type="ECO:0000256" key="10">
    <source>
        <dbReference type="RuleBase" id="RU000461"/>
    </source>
</evidence>
<feature type="region of interest" description="Disordered" evidence="11">
    <location>
        <begin position="1"/>
        <end position="30"/>
    </location>
</feature>
<keyword evidence="6 10" id="KW-0408">Iron</keyword>
<evidence type="ECO:0000313" key="12">
    <source>
        <dbReference type="EMBL" id="SBV24680.1"/>
    </source>
</evidence>
<dbReference type="Proteomes" id="UP000199393">
    <property type="component" value="Chromosome I"/>
</dbReference>